<reference evidence="1 2" key="1">
    <citation type="submission" date="2024-05" db="EMBL/GenBank/DDBJ databases">
        <title>Genetic variation in Jamaican populations of the coffee berry borer (Hypothenemus hampei).</title>
        <authorList>
            <person name="Errbii M."/>
            <person name="Myrie A."/>
        </authorList>
    </citation>
    <scope>NUCLEOTIDE SEQUENCE [LARGE SCALE GENOMIC DNA]</scope>
    <source>
        <strain evidence="1">JA-Hopewell-2020-01-JO</strain>
        <tissue evidence="1">Whole body</tissue>
    </source>
</reference>
<dbReference type="Proteomes" id="UP001566132">
    <property type="component" value="Unassembled WGS sequence"/>
</dbReference>
<sequence length="58" mass="6440">MGADQSKYTDNNGEWNFAAVPSLYGSSEGIEEETSKGAPSYSTCTTMRHEDAEWKNLF</sequence>
<accession>A0ABD1E0D0</accession>
<keyword evidence="2" id="KW-1185">Reference proteome</keyword>
<name>A0ABD1E0D0_HYPHA</name>
<comment type="caution">
    <text evidence="1">The sequence shown here is derived from an EMBL/GenBank/DDBJ whole genome shotgun (WGS) entry which is preliminary data.</text>
</comment>
<protein>
    <submittedName>
        <fullName evidence="1">Uncharacterized protein</fullName>
    </submittedName>
</protein>
<organism evidence="1 2">
    <name type="scientific">Hypothenemus hampei</name>
    <name type="common">Coffee berry borer</name>
    <dbReference type="NCBI Taxonomy" id="57062"/>
    <lineage>
        <taxon>Eukaryota</taxon>
        <taxon>Metazoa</taxon>
        <taxon>Ecdysozoa</taxon>
        <taxon>Arthropoda</taxon>
        <taxon>Hexapoda</taxon>
        <taxon>Insecta</taxon>
        <taxon>Pterygota</taxon>
        <taxon>Neoptera</taxon>
        <taxon>Endopterygota</taxon>
        <taxon>Coleoptera</taxon>
        <taxon>Polyphaga</taxon>
        <taxon>Cucujiformia</taxon>
        <taxon>Curculionidae</taxon>
        <taxon>Scolytinae</taxon>
        <taxon>Hypothenemus</taxon>
    </lineage>
</organism>
<dbReference type="AlphaFoldDB" id="A0ABD1E0D0"/>
<evidence type="ECO:0000313" key="1">
    <source>
        <dbReference type="EMBL" id="KAL1488138.1"/>
    </source>
</evidence>
<dbReference type="EMBL" id="JBDJPC010000015">
    <property type="protein sequence ID" value="KAL1488138.1"/>
    <property type="molecule type" value="Genomic_DNA"/>
</dbReference>
<evidence type="ECO:0000313" key="2">
    <source>
        <dbReference type="Proteomes" id="UP001566132"/>
    </source>
</evidence>
<proteinExistence type="predicted"/>
<gene>
    <name evidence="1" type="ORF">ABEB36_015096</name>
</gene>